<protein>
    <recommendedName>
        <fullName evidence="1">DUF6036 domain-containing protein</fullName>
    </recommendedName>
</protein>
<evidence type="ECO:0000313" key="2">
    <source>
        <dbReference type="EMBL" id="GCE23918.1"/>
    </source>
</evidence>
<evidence type="ECO:0000259" key="1">
    <source>
        <dbReference type="Pfam" id="PF19502"/>
    </source>
</evidence>
<feature type="domain" description="DUF6036" evidence="1">
    <location>
        <begin position="13"/>
        <end position="143"/>
    </location>
</feature>
<comment type="caution">
    <text evidence="2">The sequence shown here is derived from an EMBL/GenBank/DDBJ whole genome shotgun (WGS) entry which is preliminary data.</text>
</comment>
<dbReference type="RefSeq" id="WP_126557235.1">
    <property type="nucleotide sequence ID" value="NZ_BIFS01000002.1"/>
</dbReference>
<keyword evidence="3" id="KW-1185">Reference proteome</keyword>
<dbReference type="Pfam" id="PF19502">
    <property type="entry name" value="DUF6036"/>
    <property type="match status" value="1"/>
</dbReference>
<dbReference type="EMBL" id="BIFS01000002">
    <property type="protein sequence ID" value="GCE23918.1"/>
    <property type="molecule type" value="Genomic_DNA"/>
</dbReference>
<proteinExistence type="predicted"/>
<dbReference type="Gene3D" id="3.30.460.40">
    <property type="match status" value="1"/>
</dbReference>
<dbReference type="InterPro" id="IPR043519">
    <property type="entry name" value="NT_sf"/>
</dbReference>
<dbReference type="OrthoDB" id="155244at2"/>
<organism evidence="2 3">
    <name type="scientific">Dictyobacter kobayashii</name>
    <dbReference type="NCBI Taxonomy" id="2014872"/>
    <lineage>
        <taxon>Bacteria</taxon>
        <taxon>Bacillati</taxon>
        <taxon>Chloroflexota</taxon>
        <taxon>Ktedonobacteria</taxon>
        <taxon>Ktedonobacterales</taxon>
        <taxon>Dictyobacteraceae</taxon>
        <taxon>Dictyobacter</taxon>
    </lineage>
</organism>
<gene>
    <name evidence="2" type="ORF">KDK_77180</name>
</gene>
<dbReference type="Proteomes" id="UP000287188">
    <property type="component" value="Unassembled WGS sequence"/>
</dbReference>
<dbReference type="AlphaFoldDB" id="A0A402AXV4"/>
<reference evidence="3" key="1">
    <citation type="submission" date="2018-12" db="EMBL/GenBank/DDBJ databases">
        <title>Tengunoibacter tsumagoiensis gen. nov., sp. nov., Dictyobacter kobayashii sp. nov., D. alpinus sp. nov., and D. joshuensis sp. nov. and description of Dictyobacteraceae fam. nov. within the order Ktedonobacterales isolated from Tengu-no-mugimeshi.</title>
        <authorList>
            <person name="Wang C.M."/>
            <person name="Zheng Y."/>
            <person name="Sakai Y."/>
            <person name="Toyoda A."/>
            <person name="Minakuchi Y."/>
            <person name="Abe K."/>
            <person name="Yokota A."/>
            <person name="Yabe S."/>
        </authorList>
    </citation>
    <scope>NUCLEOTIDE SEQUENCE [LARGE SCALE GENOMIC DNA]</scope>
    <source>
        <strain evidence="3">Uno11</strain>
    </source>
</reference>
<evidence type="ECO:0000313" key="3">
    <source>
        <dbReference type="Proteomes" id="UP000287188"/>
    </source>
</evidence>
<dbReference type="SUPFAM" id="SSF81301">
    <property type="entry name" value="Nucleotidyltransferase"/>
    <property type="match status" value="1"/>
</dbReference>
<dbReference type="InterPro" id="IPR045792">
    <property type="entry name" value="DUF6036"/>
</dbReference>
<accession>A0A402AXV4</accession>
<sequence length="183" mass="21341">MQRQEIEKYLQELGDELELRGYQAPVRVMIVGGVAMLLLAANRESTEDVDVVLMDIEGDTSTNPTSETKSFKSAVNAVAKKYHMKRTWINDDVAYFIRDMAPNPEATLWHEYKKLHVYLPSKEYILALKLMVYRPKDMLDIEALLKQLQVTTREQAQDIVDRFIPDPAWQDHYQFQDTLDELF</sequence>
<name>A0A402AXV4_9CHLR</name>